<name>A0AAV1VFK0_9STRA</name>
<evidence type="ECO:0000313" key="3">
    <source>
        <dbReference type="Proteomes" id="UP001162060"/>
    </source>
</evidence>
<dbReference type="AlphaFoldDB" id="A0AAV1VFK0"/>
<dbReference type="EMBL" id="CAKLBY020000331">
    <property type="protein sequence ID" value="CAK7945550.1"/>
    <property type="molecule type" value="Genomic_DNA"/>
</dbReference>
<organism evidence="2 3">
    <name type="scientific">Peronospora matthiolae</name>
    <dbReference type="NCBI Taxonomy" id="2874970"/>
    <lineage>
        <taxon>Eukaryota</taxon>
        <taxon>Sar</taxon>
        <taxon>Stramenopiles</taxon>
        <taxon>Oomycota</taxon>
        <taxon>Peronosporomycetes</taxon>
        <taxon>Peronosporales</taxon>
        <taxon>Peronosporaceae</taxon>
        <taxon>Peronospora</taxon>
    </lineage>
</organism>
<feature type="region of interest" description="Disordered" evidence="1">
    <location>
        <begin position="144"/>
        <end position="169"/>
    </location>
</feature>
<accession>A0AAV1VFK0</accession>
<evidence type="ECO:0000256" key="1">
    <source>
        <dbReference type="SAM" id="MobiDB-lite"/>
    </source>
</evidence>
<gene>
    <name evidence="2" type="ORF">PM001_LOCUS30700</name>
</gene>
<reference evidence="2" key="1">
    <citation type="submission" date="2024-01" db="EMBL/GenBank/DDBJ databases">
        <authorList>
            <person name="Webb A."/>
        </authorList>
    </citation>
    <scope>NUCLEOTIDE SEQUENCE</scope>
    <source>
        <strain evidence="2">Pm1</strain>
    </source>
</reference>
<protein>
    <submittedName>
        <fullName evidence="2">Uncharacterized protein</fullName>
    </submittedName>
</protein>
<sequence>MRRQSRKHVETRAAATVDNRDCQTLDFRTIWSKDSTVDVEGFVLNKRNDARSEQWIPYVSEDRVSSSWSSDNAFEGYSEGEDQKSDIDRVLKVLQPLSLNAQYRLHRLGGFDLALAVPSFVYQVCQAEDKLQCSGDATVGSTGAYRLPRVHPNSRVNPSTRRPPPSYYI</sequence>
<comment type="caution">
    <text evidence="2">The sequence shown here is derived from an EMBL/GenBank/DDBJ whole genome shotgun (WGS) entry which is preliminary data.</text>
</comment>
<dbReference type="Proteomes" id="UP001162060">
    <property type="component" value="Unassembled WGS sequence"/>
</dbReference>
<proteinExistence type="predicted"/>
<evidence type="ECO:0000313" key="2">
    <source>
        <dbReference type="EMBL" id="CAK7945550.1"/>
    </source>
</evidence>